<reference evidence="1 2" key="1">
    <citation type="journal article" date="2020" name="Mol. Plant">
        <title>The Chromosome-Based Rubber Tree Genome Provides New Insights into Spurge Genome Evolution and Rubber Biosynthesis.</title>
        <authorList>
            <person name="Liu J."/>
            <person name="Shi C."/>
            <person name="Shi C.C."/>
            <person name="Li W."/>
            <person name="Zhang Q.J."/>
            <person name="Zhang Y."/>
            <person name="Li K."/>
            <person name="Lu H.F."/>
            <person name="Shi C."/>
            <person name="Zhu S.T."/>
            <person name="Xiao Z.Y."/>
            <person name="Nan H."/>
            <person name="Yue Y."/>
            <person name="Zhu X.G."/>
            <person name="Wu Y."/>
            <person name="Hong X.N."/>
            <person name="Fan G.Y."/>
            <person name="Tong Y."/>
            <person name="Zhang D."/>
            <person name="Mao C.L."/>
            <person name="Liu Y.L."/>
            <person name="Hao S.J."/>
            <person name="Liu W.Q."/>
            <person name="Lv M.Q."/>
            <person name="Zhang H.B."/>
            <person name="Liu Y."/>
            <person name="Hu-Tang G.R."/>
            <person name="Wang J.P."/>
            <person name="Wang J.H."/>
            <person name="Sun Y.H."/>
            <person name="Ni S.B."/>
            <person name="Chen W.B."/>
            <person name="Zhang X.C."/>
            <person name="Jiao Y.N."/>
            <person name="Eichler E.E."/>
            <person name="Li G.H."/>
            <person name="Liu X."/>
            <person name="Gao L.Z."/>
        </authorList>
    </citation>
    <scope>NUCLEOTIDE SEQUENCE [LARGE SCALE GENOMIC DNA]</scope>
    <source>
        <strain evidence="2">cv. GT1</strain>
        <tissue evidence="1">Leaf</tissue>
    </source>
</reference>
<evidence type="ECO:0008006" key="3">
    <source>
        <dbReference type="Google" id="ProtNLM"/>
    </source>
</evidence>
<organism evidence="1 2">
    <name type="scientific">Hevea brasiliensis</name>
    <name type="common">Para rubber tree</name>
    <name type="synonym">Siphonia brasiliensis</name>
    <dbReference type="NCBI Taxonomy" id="3981"/>
    <lineage>
        <taxon>Eukaryota</taxon>
        <taxon>Viridiplantae</taxon>
        <taxon>Streptophyta</taxon>
        <taxon>Embryophyta</taxon>
        <taxon>Tracheophyta</taxon>
        <taxon>Spermatophyta</taxon>
        <taxon>Magnoliopsida</taxon>
        <taxon>eudicotyledons</taxon>
        <taxon>Gunneridae</taxon>
        <taxon>Pentapetalae</taxon>
        <taxon>rosids</taxon>
        <taxon>fabids</taxon>
        <taxon>Malpighiales</taxon>
        <taxon>Euphorbiaceae</taxon>
        <taxon>Crotonoideae</taxon>
        <taxon>Micrandreae</taxon>
        <taxon>Hevea</taxon>
    </lineage>
</organism>
<sequence length="128" mass="14288">MEITRDRSVWKLFLSQQAYVEKVLKRFNMNNAKPVTVLFAAHFKLSVDMSPKIDEEMEHMSSVPYSSAVGSIMAKMSDPVVGYVDSNFTGDLDKRRSLIGYLFTLSESAISWKAALLATVALSTTKAE</sequence>
<comment type="caution">
    <text evidence="1">The sequence shown here is derived from an EMBL/GenBank/DDBJ whole genome shotgun (WGS) entry which is preliminary data.</text>
</comment>
<keyword evidence="2" id="KW-1185">Reference proteome</keyword>
<evidence type="ECO:0000313" key="1">
    <source>
        <dbReference type="EMBL" id="KAF2293081.1"/>
    </source>
</evidence>
<dbReference type="EMBL" id="JAAGAX010000014">
    <property type="protein sequence ID" value="KAF2293081.1"/>
    <property type="molecule type" value="Genomic_DNA"/>
</dbReference>
<evidence type="ECO:0000313" key="2">
    <source>
        <dbReference type="Proteomes" id="UP000467840"/>
    </source>
</evidence>
<name>A0A6A6KVS7_HEVBR</name>
<accession>A0A6A6KVS7</accession>
<dbReference type="AlphaFoldDB" id="A0A6A6KVS7"/>
<proteinExistence type="predicted"/>
<gene>
    <name evidence="1" type="ORF">GH714_036342</name>
</gene>
<protein>
    <recommendedName>
        <fullName evidence="3">Reverse transcriptase Ty1/copia-type domain-containing protein</fullName>
    </recommendedName>
</protein>
<dbReference type="CDD" id="cd09272">
    <property type="entry name" value="RNase_HI_RT_Ty1"/>
    <property type="match status" value="1"/>
</dbReference>
<dbReference type="Proteomes" id="UP000467840">
    <property type="component" value="Chromosome 13"/>
</dbReference>